<reference evidence="8 9" key="1">
    <citation type="journal article" date="2018" name="MBio">
        <title>Comparative Genomics Reveals the Core Gene Toolbox for the Fungus-Insect Symbiosis.</title>
        <authorList>
            <person name="Wang Y."/>
            <person name="Stata M."/>
            <person name="Wang W."/>
            <person name="Stajich J.E."/>
            <person name="White M.M."/>
            <person name="Moncalvo J.M."/>
        </authorList>
    </citation>
    <scope>NUCLEOTIDE SEQUENCE [LARGE SCALE GENOMIC DNA]</scope>
    <source>
        <strain evidence="8 9">SWE-8-4</strain>
    </source>
</reference>
<dbReference type="OrthoDB" id="24948at2759"/>
<keyword evidence="2" id="KW-0132">Cell division</keyword>
<keyword evidence="4" id="KW-0833">Ubl conjugation pathway</keyword>
<organism evidence="8 9">
    <name type="scientific">Smittium simulii</name>
    <dbReference type="NCBI Taxonomy" id="133385"/>
    <lineage>
        <taxon>Eukaryota</taxon>
        <taxon>Fungi</taxon>
        <taxon>Fungi incertae sedis</taxon>
        <taxon>Zoopagomycota</taxon>
        <taxon>Kickxellomycotina</taxon>
        <taxon>Harpellomycetes</taxon>
        <taxon>Harpellales</taxon>
        <taxon>Legeriomycetaceae</taxon>
        <taxon>Smittium</taxon>
    </lineage>
</organism>
<gene>
    <name evidence="8" type="ORF">BB561_003990</name>
</gene>
<feature type="transmembrane region" description="Helical" evidence="6">
    <location>
        <begin position="42"/>
        <end position="65"/>
    </location>
</feature>
<comment type="caution">
    <text evidence="8">The sequence shown here is derived from an EMBL/GenBank/DDBJ whole genome shotgun (WGS) entry which is preliminary data.</text>
</comment>
<dbReference type="SMART" id="SM01337">
    <property type="entry name" value="APC10"/>
    <property type="match status" value="1"/>
</dbReference>
<dbReference type="EMBL" id="MBFR01000172">
    <property type="protein sequence ID" value="PVU92154.1"/>
    <property type="molecule type" value="Genomic_DNA"/>
</dbReference>
<keyword evidence="3" id="KW-0498">Mitosis</keyword>
<evidence type="ECO:0000256" key="3">
    <source>
        <dbReference type="ARBA" id="ARBA00022776"/>
    </source>
</evidence>
<dbReference type="GO" id="GO:0051301">
    <property type="term" value="P:cell division"/>
    <property type="evidence" value="ECO:0007669"/>
    <property type="project" value="UniProtKB-KW"/>
</dbReference>
<keyword evidence="6" id="KW-0812">Transmembrane</keyword>
<comment type="similarity">
    <text evidence="1">Belongs to the APC10 family.</text>
</comment>
<dbReference type="InterPro" id="IPR008979">
    <property type="entry name" value="Galactose-bd-like_sf"/>
</dbReference>
<dbReference type="InterPro" id="IPR016901">
    <property type="entry name" value="APC10/Doc1"/>
</dbReference>
<keyword evidence="6" id="KW-0472">Membrane</keyword>
<dbReference type="PANTHER" id="PTHR12936:SF0">
    <property type="entry name" value="ANAPHASE-PROMOTING COMPLEX SUBUNIT 10"/>
    <property type="match status" value="1"/>
</dbReference>
<keyword evidence="9" id="KW-1185">Reference proteome</keyword>
<keyword evidence="6" id="KW-1133">Transmembrane helix</keyword>
<dbReference type="SUPFAM" id="SSF49785">
    <property type="entry name" value="Galactose-binding domain-like"/>
    <property type="match status" value="1"/>
</dbReference>
<dbReference type="Proteomes" id="UP000245383">
    <property type="component" value="Unassembled WGS sequence"/>
</dbReference>
<evidence type="ECO:0000256" key="2">
    <source>
        <dbReference type="ARBA" id="ARBA00022618"/>
    </source>
</evidence>
<name>A0A2T9YIP3_9FUNG</name>
<dbReference type="PROSITE" id="PS51284">
    <property type="entry name" value="DOC"/>
    <property type="match status" value="1"/>
</dbReference>
<proteinExistence type="inferred from homology"/>
<dbReference type="STRING" id="133385.A0A2T9YIP3"/>
<dbReference type="PANTHER" id="PTHR12936">
    <property type="entry name" value="ANAPHASE-PROMOTING COMPLEX 10"/>
    <property type="match status" value="1"/>
</dbReference>
<dbReference type="InterPro" id="IPR004939">
    <property type="entry name" value="APC_su10/DOC_dom"/>
</dbReference>
<evidence type="ECO:0000256" key="4">
    <source>
        <dbReference type="ARBA" id="ARBA00022786"/>
    </source>
</evidence>
<protein>
    <recommendedName>
        <fullName evidence="7">DOC domain-containing protein</fullName>
    </recommendedName>
</protein>
<evidence type="ECO:0000256" key="1">
    <source>
        <dbReference type="ARBA" id="ARBA00006762"/>
    </source>
</evidence>
<evidence type="ECO:0000259" key="7">
    <source>
        <dbReference type="PROSITE" id="PS51284"/>
    </source>
</evidence>
<dbReference type="AlphaFoldDB" id="A0A2T9YIP3"/>
<sequence>MENQIVDISENALWAVSSYKQGYPLANMRDSDEETFWQSEGILPHFITAEFTSIVKISVMLVFIFEKINYNLKSNQAGANT</sequence>
<evidence type="ECO:0000313" key="9">
    <source>
        <dbReference type="Proteomes" id="UP000245383"/>
    </source>
</evidence>
<dbReference type="GO" id="GO:0005680">
    <property type="term" value="C:anaphase-promoting complex"/>
    <property type="evidence" value="ECO:0007669"/>
    <property type="project" value="InterPro"/>
</dbReference>
<dbReference type="GO" id="GO:0031145">
    <property type="term" value="P:anaphase-promoting complex-dependent catabolic process"/>
    <property type="evidence" value="ECO:0007669"/>
    <property type="project" value="InterPro"/>
</dbReference>
<dbReference type="Pfam" id="PF03256">
    <property type="entry name" value="ANAPC10"/>
    <property type="match status" value="1"/>
</dbReference>
<feature type="domain" description="DOC" evidence="7">
    <location>
        <begin position="1"/>
        <end position="81"/>
    </location>
</feature>
<evidence type="ECO:0000313" key="8">
    <source>
        <dbReference type="EMBL" id="PVU92154.1"/>
    </source>
</evidence>
<keyword evidence="5" id="KW-0131">Cell cycle</keyword>
<dbReference type="GO" id="GO:0070979">
    <property type="term" value="P:protein K11-linked ubiquitination"/>
    <property type="evidence" value="ECO:0007669"/>
    <property type="project" value="TreeGrafter"/>
</dbReference>
<evidence type="ECO:0000256" key="5">
    <source>
        <dbReference type="ARBA" id="ARBA00023306"/>
    </source>
</evidence>
<dbReference type="Gene3D" id="2.60.120.260">
    <property type="entry name" value="Galactose-binding domain-like"/>
    <property type="match status" value="1"/>
</dbReference>
<evidence type="ECO:0000256" key="6">
    <source>
        <dbReference type="SAM" id="Phobius"/>
    </source>
</evidence>
<accession>A0A2T9YIP3</accession>